<dbReference type="EMBL" id="WIUZ02000001">
    <property type="protein sequence ID" value="KAF9792639.1"/>
    <property type="molecule type" value="Genomic_DNA"/>
</dbReference>
<keyword evidence="3" id="KW-1185">Reference proteome</keyword>
<protein>
    <recommendedName>
        <fullName evidence="1">DUF6593 domain-containing protein</fullName>
    </recommendedName>
</protein>
<dbReference type="Pfam" id="PF20236">
    <property type="entry name" value="DUF6593"/>
    <property type="match status" value="1"/>
</dbReference>
<dbReference type="AlphaFoldDB" id="A0A9P6HPZ8"/>
<reference evidence="2" key="2">
    <citation type="submission" date="2020-11" db="EMBL/GenBank/DDBJ databases">
        <authorList>
            <consortium name="DOE Joint Genome Institute"/>
            <person name="Kuo A."/>
            <person name="Miyauchi S."/>
            <person name="Kiss E."/>
            <person name="Drula E."/>
            <person name="Kohler A."/>
            <person name="Sanchez-Garcia M."/>
            <person name="Andreopoulos B."/>
            <person name="Barry K.W."/>
            <person name="Bonito G."/>
            <person name="Buee M."/>
            <person name="Carver A."/>
            <person name="Chen C."/>
            <person name="Cichocki N."/>
            <person name="Clum A."/>
            <person name="Culley D."/>
            <person name="Crous P.W."/>
            <person name="Fauchery L."/>
            <person name="Girlanda M."/>
            <person name="Hayes R."/>
            <person name="Keri Z."/>
            <person name="Labutti K."/>
            <person name="Lipzen A."/>
            <person name="Lombard V."/>
            <person name="Magnuson J."/>
            <person name="Maillard F."/>
            <person name="Morin E."/>
            <person name="Murat C."/>
            <person name="Nolan M."/>
            <person name="Ohm R."/>
            <person name="Pangilinan J."/>
            <person name="Pereira M."/>
            <person name="Perotto S."/>
            <person name="Peter M."/>
            <person name="Riley R."/>
            <person name="Sitrit Y."/>
            <person name="Stielow B."/>
            <person name="Szollosi G."/>
            <person name="Zifcakova L."/>
            <person name="Stursova M."/>
            <person name="Spatafora J.W."/>
            <person name="Tedersoo L."/>
            <person name="Vaario L.-M."/>
            <person name="Yamada A."/>
            <person name="Yan M."/>
            <person name="Wang P."/>
            <person name="Xu J."/>
            <person name="Bruns T."/>
            <person name="Baldrian P."/>
            <person name="Vilgalys R."/>
            <person name="Henrissat B."/>
            <person name="Grigoriev I.V."/>
            <person name="Hibbett D."/>
            <person name="Nagy L.G."/>
            <person name="Martin F.M."/>
        </authorList>
    </citation>
    <scope>NUCLEOTIDE SEQUENCE</scope>
    <source>
        <strain evidence="2">UH-Tt-Lm1</strain>
    </source>
</reference>
<evidence type="ECO:0000313" key="3">
    <source>
        <dbReference type="Proteomes" id="UP000736335"/>
    </source>
</evidence>
<comment type="caution">
    <text evidence="2">The sequence shown here is derived from an EMBL/GenBank/DDBJ whole genome shotgun (WGS) entry which is preliminary data.</text>
</comment>
<sequence length="222" mass="25446">MEFRTLKGFYHYPLLLLQNSRMKLTFAQNIPLRTYIIDSSNHILYQVSTPHNGSFTTIARKYSATPTSDAASEHTLVESQWCQLARFCWTGPESSQIHIPVLAQRQDNFKSISREFVFIASDGHTYSWKLGALGTSNPTLVLKETPEEVLVTYRPNSPFRPAIRSHLDIVDREDVLTIQDEIIVTFVLVQRCRRLMRESHSPAPQTWFSHAESRSTYALSKG</sequence>
<dbReference type="Proteomes" id="UP000736335">
    <property type="component" value="Unassembled WGS sequence"/>
</dbReference>
<organism evidence="2 3">
    <name type="scientific">Thelephora terrestris</name>
    <dbReference type="NCBI Taxonomy" id="56493"/>
    <lineage>
        <taxon>Eukaryota</taxon>
        <taxon>Fungi</taxon>
        <taxon>Dikarya</taxon>
        <taxon>Basidiomycota</taxon>
        <taxon>Agaricomycotina</taxon>
        <taxon>Agaricomycetes</taxon>
        <taxon>Thelephorales</taxon>
        <taxon>Thelephoraceae</taxon>
        <taxon>Thelephora</taxon>
    </lineage>
</organism>
<gene>
    <name evidence="2" type="ORF">BJ322DRAFT_62188</name>
</gene>
<evidence type="ECO:0000259" key="1">
    <source>
        <dbReference type="Pfam" id="PF20236"/>
    </source>
</evidence>
<dbReference type="OrthoDB" id="10326595at2759"/>
<evidence type="ECO:0000313" key="2">
    <source>
        <dbReference type="EMBL" id="KAF9792639.1"/>
    </source>
</evidence>
<accession>A0A9P6HPZ8</accession>
<name>A0A9P6HPZ8_9AGAM</name>
<reference evidence="2" key="1">
    <citation type="journal article" date="2020" name="Nat. Commun.">
        <title>Large-scale genome sequencing of mycorrhizal fungi provides insights into the early evolution of symbiotic traits.</title>
        <authorList>
            <person name="Miyauchi S."/>
            <person name="Kiss E."/>
            <person name="Kuo A."/>
            <person name="Drula E."/>
            <person name="Kohler A."/>
            <person name="Sanchez-Garcia M."/>
            <person name="Morin E."/>
            <person name="Andreopoulos B."/>
            <person name="Barry K.W."/>
            <person name="Bonito G."/>
            <person name="Buee M."/>
            <person name="Carver A."/>
            <person name="Chen C."/>
            <person name="Cichocki N."/>
            <person name="Clum A."/>
            <person name="Culley D."/>
            <person name="Crous P.W."/>
            <person name="Fauchery L."/>
            <person name="Girlanda M."/>
            <person name="Hayes R.D."/>
            <person name="Keri Z."/>
            <person name="LaButti K."/>
            <person name="Lipzen A."/>
            <person name="Lombard V."/>
            <person name="Magnuson J."/>
            <person name="Maillard F."/>
            <person name="Murat C."/>
            <person name="Nolan M."/>
            <person name="Ohm R.A."/>
            <person name="Pangilinan J."/>
            <person name="Pereira M.F."/>
            <person name="Perotto S."/>
            <person name="Peter M."/>
            <person name="Pfister S."/>
            <person name="Riley R."/>
            <person name="Sitrit Y."/>
            <person name="Stielow J.B."/>
            <person name="Szollosi G."/>
            <person name="Zifcakova L."/>
            <person name="Stursova M."/>
            <person name="Spatafora J.W."/>
            <person name="Tedersoo L."/>
            <person name="Vaario L.M."/>
            <person name="Yamada A."/>
            <person name="Yan M."/>
            <person name="Wang P."/>
            <person name="Xu J."/>
            <person name="Bruns T."/>
            <person name="Baldrian P."/>
            <person name="Vilgalys R."/>
            <person name="Dunand C."/>
            <person name="Henrissat B."/>
            <person name="Grigoriev I.V."/>
            <person name="Hibbett D."/>
            <person name="Nagy L.G."/>
            <person name="Martin F.M."/>
        </authorList>
    </citation>
    <scope>NUCLEOTIDE SEQUENCE</scope>
    <source>
        <strain evidence="2">UH-Tt-Lm1</strain>
    </source>
</reference>
<proteinExistence type="predicted"/>
<feature type="domain" description="DUF6593" evidence="1">
    <location>
        <begin position="31"/>
        <end position="194"/>
    </location>
</feature>
<dbReference type="InterPro" id="IPR046528">
    <property type="entry name" value="DUF6593"/>
</dbReference>